<evidence type="ECO:0000313" key="1">
    <source>
        <dbReference type="EMBL" id="RAI77906.1"/>
    </source>
</evidence>
<keyword evidence="2" id="KW-1185">Reference proteome</keyword>
<reference evidence="1 2" key="1">
    <citation type="submission" date="2018-06" db="EMBL/GenBank/DDBJ databases">
        <title>Spirosoma sp. HMF3257 Genome sequencing and assembly.</title>
        <authorList>
            <person name="Kang H."/>
            <person name="Cha I."/>
            <person name="Kim H."/>
            <person name="Kang J."/>
            <person name="Joh K."/>
        </authorList>
    </citation>
    <scope>NUCLEOTIDE SEQUENCE [LARGE SCALE GENOMIC DNA]</scope>
    <source>
        <strain evidence="1 2">HMF3257</strain>
    </source>
</reference>
<dbReference type="PROSITE" id="PS51257">
    <property type="entry name" value="PROKAR_LIPOPROTEIN"/>
    <property type="match status" value="1"/>
</dbReference>
<sequence>MRTQLTSCLLLLGFISCQKSSEDLAAPLPPEGCRLQAISNTSAGGGYTSISSKTTYEYTAQNQLFRTVYTSTSKAPGSDGNSLSTVNYTYDSNGYVIQSKSEATYSYAGEYTDNIISQYTYSYKNGRLDKETTSTTYDRIYVSASKKETTTTSGTIQYEYDGEGRLTKITSVGNSSASGTSSSIQTFDKGKLIKRVYTSGSGPEIEDAVLNDGRIIQEKQGSTVVRFYKYDADNHLVRQESWENGKLFYYTEQTYDSQKSTFEATPQLFFPGWPREKSYDGARGNISNNVLLEKNIYIQANGTTLESGNTQTTYQFNTKGFPIKQTRTGKFNSVPYTSESTYTYITCN</sequence>
<accession>A0A327NV67</accession>
<dbReference type="InterPro" id="IPR006530">
    <property type="entry name" value="YD"/>
</dbReference>
<dbReference type="Proteomes" id="UP000249016">
    <property type="component" value="Unassembled WGS sequence"/>
</dbReference>
<dbReference type="AlphaFoldDB" id="A0A327NV67"/>
<organism evidence="1 2">
    <name type="scientific">Spirosoma telluris</name>
    <dbReference type="NCBI Taxonomy" id="2183553"/>
    <lineage>
        <taxon>Bacteria</taxon>
        <taxon>Pseudomonadati</taxon>
        <taxon>Bacteroidota</taxon>
        <taxon>Cytophagia</taxon>
        <taxon>Cytophagales</taxon>
        <taxon>Cytophagaceae</taxon>
        <taxon>Spirosoma</taxon>
    </lineage>
</organism>
<gene>
    <name evidence="1" type="ORF">HMF3257_34195</name>
</gene>
<dbReference type="NCBIfam" id="TIGR01643">
    <property type="entry name" value="YD_repeat_2x"/>
    <property type="match status" value="1"/>
</dbReference>
<evidence type="ECO:0000313" key="2">
    <source>
        <dbReference type="Proteomes" id="UP000249016"/>
    </source>
</evidence>
<protein>
    <recommendedName>
        <fullName evidence="3">RHS repeat protein</fullName>
    </recommendedName>
</protein>
<evidence type="ECO:0008006" key="3">
    <source>
        <dbReference type="Google" id="ProtNLM"/>
    </source>
</evidence>
<dbReference type="EMBL" id="QLII01000001">
    <property type="protein sequence ID" value="RAI77906.1"/>
    <property type="molecule type" value="Genomic_DNA"/>
</dbReference>
<dbReference type="OrthoDB" id="941882at2"/>
<comment type="caution">
    <text evidence="1">The sequence shown here is derived from an EMBL/GenBank/DDBJ whole genome shotgun (WGS) entry which is preliminary data.</text>
</comment>
<dbReference type="Gene3D" id="2.180.10.10">
    <property type="entry name" value="RHS repeat-associated core"/>
    <property type="match status" value="1"/>
</dbReference>
<proteinExistence type="predicted"/>
<dbReference type="RefSeq" id="WP_111349040.1">
    <property type="nucleotide sequence ID" value="NZ_QLII01000001.1"/>
</dbReference>
<name>A0A327NV67_9BACT</name>